<dbReference type="Proteomes" id="UP000606580">
    <property type="component" value="Unassembled WGS sequence"/>
</dbReference>
<accession>A0A848DAN7</accession>
<dbReference type="EMBL" id="WNEG01000080">
    <property type="protein sequence ID" value="NMG83404.1"/>
    <property type="molecule type" value="Genomic_DNA"/>
</dbReference>
<comment type="caution">
    <text evidence="1">The sequence shown here is derived from an EMBL/GenBank/DDBJ whole genome shotgun (WGS) entry which is preliminary data.</text>
</comment>
<evidence type="ECO:0000313" key="1">
    <source>
        <dbReference type="EMBL" id="NMG83404.1"/>
    </source>
</evidence>
<evidence type="ECO:0000313" key="2">
    <source>
        <dbReference type="Proteomes" id="UP000606580"/>
    </source>
</evidence>
<protein>
    <submittedName>
        <fullName evidence="1">Uncharacterized protein</fullName>
    </submittedName>
</protein>
<sequence length="292" mass="33008">MNLFVGGCQIAIINALKSGAISPQSSLDEIALKSGKDGFAYIDNRRDARGRYNYDLWGTTKNQFESEKEFVNGIKSRIKNEKLLYSKSEQFPDFMFKARRHAGRLVCGSLLELKDSKSGTIASFNSTLPTKYKSLEEINVINGGNLVARVASIIDDKLSSDELYRTFERKCFYLVRTHANKEDKMKISVVDGSFFETVPKEHLIYQMFLNILHNHLEKKEIKMSPEALDQLEKTLSCVTDQTIIAASQIIEKASVRPRLRIMAEVYSEGNPHSSFYPEVSERSINFIVGAPA</sequence>
<name>A0A848DAN7_9EURY</name>
<organism evidence="1 2">
    <name type="scientific">Candidatus Ethanoperedens thermophilum</name>
    <dbReference type="NCBI Taxonomy" id="2766897"/>
    <lineage>
        <taxon>Archaea</taxon>
        <taxon>Methanobacteriati</taxon>
        <taxon>Methanobacteriota</taxon>
        <taxon>Stenosarchaea group</taxon>
        <taxon>Methanomicrobia</taxon>
        <taxon>Methanosarcinales</taxon>
        <taxon>Methanosarcinales incertae sedis</taxon>
        <taxon>GOM Arc I cluster</taxon>
        <taxon>Candidatus Ethanoperedens</taxon>
    </lineage>
</organism>
<gene>
    <name evidence="1" type="ORF">GIS02_04275</name>
</gene>
<reference evidence="1" key="1">
    <citation type="journal article" date="2020" name="MBio">
        <title>'Candidatus Ethanoperedens,' a Thermophilic Genus of Archaea Mediating the Anaerobic Oxidation of Ethane.</title>
        <authorList>
            <person name="Hahn C.J."/>
            <person name="Laso-Perez R."/>
            <person name="Vulcano F."/>
            <person name="Vaziourakis K.M."/>
            <person name="Stokke R."/>
            <person name="Steen I.H."/>
            <person name="Teske A."/>
            <person name="Boetius A."/>
            <person name="Liebeke M."/>
            <person name="Amann R."/>
            <person name="Knittel K."/>
            <person name="Wegener G."/>
        </authorList>
    </citation>
    <scope>NUCLEOTIDE SEQUENCE</scope>
    <source>
        <strain evidence="1">GoM-Arc1-LC-WB58</strain>
    </source>
</reference>
<dbReference type="AlphaFoldDB" id="A0A848DAN7"/>
<proteinExistence type="predicted"/>